<keyword evidence="1" id="KW-0472">Membrane</keyword>
<dbReference type="Pfam" id="PF02517">
    <property type="entry name" value="Rce1-like"/>
    <property type="match status" value="1"/>
</dbReference>
<dbReference type="RefSeq" id="WP_141614106.1">
    <property type="nucleotide sequence ID" value="NZ_CP041253.1"/>
</dbReference>
<feature type="transmembrane region" description="Helical" evidence="1">
    <location>
        <begin position="202"/>
        <end position="225"/>
    </location>
</feature>
<dbReference type="GO" id="GO:0006508">
    <property type="term" value="P:proteolysis"/>
    <property type="evidence" value="ECO:0007669"/>
    <property type="project" value="UniProtKB-KW"/>
</dbReference>
<evidence type="ECO:0000256" key="1">
    <source>
        <dbReference type="SAM" id="Phobius"/>
    </source>
</evidence>
<dbReference type="GO" id="GO:0080120">
    <property type="term" value="P:CAAX-box protein maturation"/>
    <property type="evidence" value="ECO:0007669"/>
    <property type="project" value="UniProtKB-ARBA"/>
</dbReference>
<keyword evidence="1" id="KW-0812">Transmembrane</keyword>
<feature type="transmembrane region" description="Helical" evidence="1">
    <location>
        <begin position="231"/>
        <end position="252"/>
    </location>
</feature>
<dbReference type="PANTHER" id="PTHR43592">
    <property type="entry name" value="CAAX AMINO TERMINAL PROTEASE"/>
    <property type="match status" value="1"/>
</dbReference>
<feature type="domain" description="CAAX prenyl protease 2/Lysostaphin resistance protein A-like" evidence="2">
    <location>
        <begin position="172"/>
        <end position="260"/>
    </location>
</feature>
<evidence type="ECO:0000259" key="2">
    <source>
        <dbReference type="Pfam" id="PF02517"/>
    </source>
</evidence>
<evidence type="ECO:0000313" key="3">
    <source>
        <dbReference type="EMBL" id="QDH78853.1"/>
    </source>
</evidence>
<dbReference type="Proteomes" id="UP000316614">
    <property type="component" value="Chromosome"/>
</dbReference>
<keyword evidence="3" id="KW-0378">Hydrolase</keyword>
<accession>A0A514CGA7</accession>
<dbReference type="InterPro" id="IPR003675">
    <property type="entry name" value="Rce1/LyrA-like_dom"/>
</dbReference>
<dbReference type="OrthoDB" id="1523022at2"/>
<feature type="transmembrane region" description="Helical" evidence="1">
    <location>
        <begin position="283"/>
        <end position="303"/>
    </location>
</feature>
<feature type="transmembrane region" description="Helical" evidence="1">
    <location>
        <begin position="20"/>
        <end position="48"/>
    </location>
</feature>
<sequence length="320" mass="36285">MEIYKTQSQIAAKHNWLLSLVVLVLITFGALALTQGIALVIIPFLFNISYEDILPLFTGELEHPNGRMAMLFLQGLGGGLAFFLAGWLFSHIVEKASLGWKHQFARVKFTYLLLLIPLLFGFVLFDAKVIEWNMNVEFPPFMEGFETFAREMEDQAMKMTMFLTDFQTLGEFLAGVLVIGVLAGIGEEYFFRGILQPKLHRYFGNAHAGVWLAAFVFSAIHFQFYGFFPRLLLGALFGYLYLYSGSLIYPIVGHVLNNTFTIVMVYLNKLGMVEFNIEDPEGVNWYTVLLGLMVFIACMRLFVQQGNKNKTLHGEVAEGF</sequence>
<dbReference type="KEGG" id="echi:FKX85_07305"/>
<dbReference type="AlphaFoldDB" id="A0A514CGA7"/>
<keyword evidence="4" id="KW-1185">Reference proteome</keyword>
<dbReference type="EMBL" id="CP041253">
    <property type="protein sequence ID" value="QDH78853.1"/>
    <property type="molecule type" value="Genomic_DNA"/>
</dbReference>
<keyword evidence="1" id="KW-1133">Transmembrane helix</keyword>
<feature type="transmembrane region" description="Helical" evidence="1">
    <location>
        <begin position="109"/>
        <end position="130"/>
    </location>
</feature>
<proteinExistence type="predicted"/>
<organism evidence="3 4">
    <name type="scientific">Echinicola soli</name>
    <dbReference type="NCBI Taxonomy" id="2591634"/>
    <lineage>
        <taxon>Bacteria</taxon>
        <taxon>Pseudomonadati</taxon>
        <taxon>Bacteroidota</taxon>
        <taxon>Cytophagia</taxon>
        <taxon>Cytophagales</taxon>
        <taxon>Cyclobacteriaceae</taxon>
        <taxon>Echinicola</taxon>
    </lineage>
</organism>
<dbReference type="PANTHER" id="PTHR43592:SF15">
    <property type="entry name" value="CAAX AMINO TERMINAL PROTEASE FAMILY PROTEIN"/>
    <property type="match status" value="1"/>
</dbReference>
<gene>
    <name evidence="3" type="ORF">FKX85_07305</name>
</gene>
<evidence type="ECO:0000313" key="4">
    <source>
        <dbReference type="Proteomes" id="UP000316614"/>
    </source>
</evidence>
<dbReference type="GO" id="GO:0008237">
    <property type="term" value="F:metallopeptidase activity"/>
    <property type="evidence" value="ECO:0007669"/>
    <property type="project" value="UniProtKB-KW"/>
</dbReference>
<feature type="transmembrane region" description="Helical" evidence="1">
    <location>
        <begin position="68"/>
        <end position="89"/>
    </location>
</feature>
<keyword evidence="3" id="KW-0482">Metalloprotease</keyword>
<protein>
    <submittedName>
        <fullName evidence="3">CPBP family intramembrane metalloprotease</fullName>
    </submittedName>
</protein>
<reference evidence="3 4" key="1">
    <citation type="submission" date="2019-06" db="EMBL/GenBank/DDBJ databases">
        <title>Echinicola alkalisoli sp. nov. isolated from saline soil.</title>
        <authorList>
            <person name="Sun J.-Q."/>
            <person name="Xu L."/>
        </authorList>
    </citation>
    <scope>NUCLEOTIDE SEQUENCE [LARGE SCALE GENOMIC DNA]</scope>
    <source>
        <strain evidence="3 4">LN3S3</strain>
    </source>
</reference>
<name>A0A514CGA7_9BACT</name>
<keyword evidence="3" id="KW-0645">Protease</keyword>
<feature type="transmembrane region" description="Helical" evidence="1">
    <location>
        <begin position="172"/>
        <end position="190"/>
    </location>
</feature>
<dbReference type="GO" id="GO:0004175">
    <property type="term" value="F:endopeptidase activity"/>
    <property type="evidence" value="ECO:0007669"/>
    <property type="project" value="UniProtKB-ARBA"/>
</dbReference>